<reference evidence="3" key="1">
    <citation type="submission" date="2021-01" db="EMBL/GenBank/DDBJ databases">
        <title>Caligus Genome Assembly.</title>
        <authorList>
            <person name="Gallardo-Escarate C."/>
        </authorList>
    </citation>
    <scope>NUCLEOTIDE SEQUENCE [LARGE SCALE GENOMIC DNA]</scope>
</reference>
<feature type="region of interest" description="Disordered" evidence="1">
    <location>
        <begin position="76"/>
        <end position="102"/>
    </location>
</feature>
<evidence type="ECO:0000313" key="2">
    <source>
        <dbReference type="EMBL" id="QQP39407.1"/>
    </source>
</evidence>
<accession>A0A7T8GX41</accession>
<gene>
    <name evidence="2" type="ORF">FKW44_020280</name>
</gene>
<proteinExistence type="predicted"/>
<organism evidence="2 3">
    <name type="scientific">Caligus rogercresseyi</name>
    <name type="common">Sea louse</name>
    <dbReference type="NCBI Taxonomy" id="217165"/>
    <lineage>
        <taxon>Eukaryota</taxon>
        <taxon>Metazoa</taxon>
        <taxon>Ecdysozoa</taxon>
        <taxon>Arthropoda</taxon>
        <taxon>Crustacea</taxon>
        <taxon>Multicrustacea</taxon>
        <taxon>Hexanauplia</taxon>
        <taxon>Copepoda</taxon>
        <taxon>Siphonostomatoida</taxon>
        <taxon>Caligidae</taxon>
        <taxon>Caligus</taxon>
    </lineage>
</organism>
<dbReference type="OrthoDB" id="7346874at2759"/>
<evidence type="ECO:0000256" key="1">
    <source>
        <dbReference type="SAM" id="MobiDB-lite"/>
    </source>
</evidence>
<protein>
    <submittedName>
        <fullName evidence="2">Uncharacterized protein</fullName>
    </submittedName>
</protein>
<dbReference type="Proteomes" id="UP000595437">
    <property type="component" value="Chromosome 14"/>
</dbReference>
<name>A0A7T8GX41_CALRO</name>
<keyword evidence="3" id="KW-1185">Reference proteome</keyword>
<dbReference type="AlphaFoldDB" id="A0A7T8GX41"/>
<dbReference type="EMBL" id="CP045903">
    <property type="protein sequence ID" value="QQP39407.1"/>
    <property type="molecule type" value="Genomic_DNA"/>
</dbReference>
<sequence length="102" mass="11714">MSSEKSHLPRSCNKRSRTLDNPPRRVQTYFHETDRNENIQLSLARNPFRCTVDDLPDDIQEEFLELINNTAAKEDFQEQKQLNSSTAGSRCSPLSPRPANLP</sequence>
<feature type="region of interest" description="Disordered" evidence="1">
    <location>
        <begin position="1"/>
        <end position="25"/>
    </location>
</feature>
<feature type="compositionally biased region" description="Polar residues" evidence="1">
    <location>
        <begin position="79"/>
        <end position="89"/>
    </location>
</feature>
<evidence type="ECO:0000313" key="3">
    <source>
        <dbReference type="Proteomes" id="UP000595437"/>
    </source>
</evidence>